<evidence type="ECO:0000313" key="2">
    <source>
        <dbReference type="EMBL" id="CRK88439.1"/>
    </source>
</evidence>
<dbReference type="OrthoDB" id="20086at2759"/>
<organism evidence="2 3">
    <name type="scientific">Clunio marinus</name>
    <dbReference type="NCBI Taxonomy" id="568069"/>
    <lineage>
        <taxon>Eukaryota</taxon>
        <taxon>Metazoa</taxon>
        <taxon>Ecdysozoa</taxon>
        <taxon>Arthropoda</taxon>
        <taxon>Hexapoda</taxon>
        <taxon>Insecta</taxon>
        <taxon>Pterygota</taxon>
        <taxon>Neoptera</taxon>
        <taxon>Endopterygota</taxon>
        <taxon>Diptera</taxon>
        <taxon>Nematocera</taxon>
        <taxon>Chironomoidea</taxon>
        <taxon>Chironomidae</taxon>
        <taxon>Clunio</taxon>
    </lineage>
</organism>
<evidence type="ECO:0000313" key="3">
    <source>
        <dbReference type="Proteomes" id="UP000183832"/>
    </source>
</evidence>
<dbReference type="InterPro" id="IPR019191">
    <property type="entry name" value="Essential_protein_Yae1_N"/>
</dbReference>
<evidence type="ECO:0000259" key="1">
    <source>
        <dbReference type="Pfam" id="PF09811"/>
    </source>
</evidence>
<proteinExistence type="predicted"/>
<feature type="non-terminal residue" evidence="2">
    <location>
        <position position="91"/>
    </location>
</feature>
<sequence length="91" mass="10302">MSDTKEDEVLDITDKNFQKIAENFEKSGFREGTSDGRDSIFQNSFDNGYEDGFRIGFLLGKSNKEKSSRGKCRICIDPTLRGKPEKENGNN</sequence>
<dbReference type="AlphaFoldDB" id="A0A1J1HK62"/>
<dbReference type="Pfam" id="PF09811">
    <property type="entry name" value="Yae1_N"/>
    <property type="match status" value="1"/>
</dbReference>
<protein>
    <submittedName>
        <fullName evidence="2">CLUMA_CG002211, isoform A</fullName>
    </submittedName>
</protein>
<gene>
    <name evidence="2" type="ORF">CLUMA_CG002211</name>
</gene>
<accession>A0A1J1HK62</accession>
<keyword evidence="3" id="KW-1185">Reference proteome</keyword>
<dbReference type="Proteomes" id="UP000183832">
    <property type="component" value="Unassembled WGS sequence"/>
</dbReference>
<feature type="domain" description="Essential protein Yae1 N-terminal" evidence="1">
    <location>
        <begin position="28"/>
        <end position="61"/>
    </location>
</feature>
<dbReference type="EMBL" id="CVRI01000008">
    <property type="protein sequence ID" value="CRK88439.1"/>
    <property type="molecule type" value="Genomic_DNA"/>
</dbReference>
<name>A0A1J1HK62_9DIPT</name>
<reference evidence="2 3" key="1">
    <citation type="submission" date="2015-04" db="EMBL/GenBank/DDBJ databases">
        <authorList>
            <person name="Syromyatnikov M.Y."/>
            <person name="Popov V.N."/>
        </authorList>
    </citation>
    <scope>NUCLEOTIDE SEQUENCE [LARGE SCALE GENOMIC DNA]</scope>
</reference>